<evidence type="ECO:0000313" key="8">
    <source>
        <dbReference type="Proteomes" id="UP001465668"/>
    </source>
</evidence>
<dbReference type="PROSITE" id="PS51782">
    <property type="entry name" value="LYSM"/>
    <property type="match status" value="1"/>
</dbReference>
<evidence type="ECO:0000256" key="3">
    <source>
        <dbReference type="ARBA" id="ARBA00023026"/>
    </source>
</evidence>
<organism evidence="7 8">
    <name type="scientific">Seiridium cardinale</name>
    <dbReference type="NCBI Taxonomy" id="138064"/>
    <lineage>
        <taxon>Eukaryota</taxon>
        <taxon>Fungi</taxon>
        <taxon>Dikarya</taxon>
        <taxon>Ascomycota</taxon>
        <taxon>Pezizomycotina</taxon>
        <taxon>Sordariomycetes</taxon>
        <taxon>Xylariomycetidae</taxon>
        <taxon>Amphisphaeriales</taxon>
        <taxon>Sporocadaceae</taxon>
        <taxon>Seiridium</taxon>
    </lineage>
</organism>
<dbReference type="InterPro" id="IPR018392">
    <property type="entry name" value="LysM"/>
</dbReference>
<feature type="compositionally biased region" description="Polar residues" evidence="5">
    <location>
        <begin position="204"/>
        <end position="213"/>
    </location>
</feature>
<accession>A0ABR2X714</accession>
<reference evidence="7 8" key="1">
    <citation type="submission" date="2024-02" db="EMBL/GenBank/DDBJ databases">
        <title>First draft genome assembly of two strains of Seiridium cardinale.</title>
        <authorList>
            <person name="Emiliani G."/>
            <person name="Scali E."/>
        </authorList>
    </citation>
    <scope>NUCLEOTIDE SEQUENCE [LARGE SCALE GENOMIC DNA]</scope>
    <source>
        <strain evidence="7 8">BM-138-000479</strain>
    </source>
</reference>
<dbReference type="Proteomes" id="UP001465668">
    <property type="component" value="Unassembled WGS sequence"/>
</dbReference>
<keyword evidence="1" id="KW-0147">Chitin-binding</keyword>
<gene>
    <name evidence="7" type="ORF">SCAR479_13739</name>
</gene>
<evidence type="ECO:0000313" key="7">
    <source>
        <dbReference type="EMBL" id="KAK9769569.1"/>
    </source>
</evidence>
<feature type="region of interest" description="Disordered" evidence="5">
    <location>
        <begin position="187"/>
        <end position="213"/>
    </location>
</feature>
<dbReference type="EMBL" id="JARVKM010000118">
    <property type="protein sequence ID" value="KAK9769569.1"/>
    <property type="molecule type" value="Genomic_DNA"/>
</dbReference>
<dbReference type="SMART" id="SM00257">
    <property type="entry name" value="LysM"/>
    <property type="match status" value="1"/>
</dbReference>
<dbReference type="Gene3D" id="3.10.350.10">
    <property type="entry name" value="LysM domain"/>
    <property type="match status" value="1"/>
</dbReference>
<keyword evidence="2" id="KW-0732">Signal</keyword>
<proteinExistence type="inferred from homology"/>
<dbReference type="CDD" id="cd00118">
    <property type="entry name" value="LysM"/>
    <property type="match status" value="2"/>
</dbReference>
<dbReference type="Pfam" id="PF01476">
    <property type="entry name" value="LysM"/>
    <property type="match status" value="2"/>
</dbReference>
<comment type="similarity">
    <text evidence="4">Belongs to the secreted LysM effector family.</text>
</comment>
<protein>
    <submittedName>
        <fullName evidence="7">LysM domain-containing protein</fullName>
    </submittedName>
</protein>
<dbReference type="PANTHER" id="PTHR34997:SF2">
    <property type="entry name" value="LYSM DOMAIN-CONTAINING PROTEIN-RELATED"/>
    <property type="match status" value="1"/>
</dbReference>
<keyword evidence="8" id="KW-1185">Reference proteome</keyword>
<dbReference type="PANTHER" id="PTHR34997">
    <property type="entry name" value="AM15"/>
    <property type="match status" value="1"/>
</dbReference>
<evidence type="ECO:0000256" key="5">
    <source>
        <dbReference type="SAM" id="MobiDB-lite"/>
    </source>
</evidence>
<name>A0ABR2X714_9PEZI</name>
<comment type="caution">
    <text evidence="7">The sequence shown here is derived from an EMBL/GenBank/DDBJ whole genome shotgun (WGS) entry which is preliminary data.</text>
</comment>
<evidence type="ECO:0000256" key="2">
    <source>
        <dbReference type="ARBA" id="ARBA00022729"/>
    </source>
</evidence>
<evidence type="ECO:0000256" key="1">
    <source>
        <dbReference type="ARBA" id="ARBA00022669"/>
    </source>
</evidence>
<dbReference type="InterPro" id="IPR052210">
    <property type="entry name" value="LysM1-like"/>
</dbReference>
<dbReference type="SUPFAM" id="SSF54106">
    <property type="entry name" value="LysM domain"/>
    <property type="match status" value="1"/>
</dbReference>
<feature type="compositionally biased region" description="Low complexity" evidence="5">
    <location>
        <begin position="192"/>
        <end position="203"/>
    </location>
</feature>
<evidence type="ECO:0000256" key="4">
    <source>
        <dbReference type="ARBA" id="ARBA00044955"/>
    </source>
</evidence>
<evidence type="ECO:0000259" key="6">
    <source>
        <dbReference type="PROSITE" id="PS51782"/>
    </source>
</evidence>
<dbReference type="InterPro" id="IPR036779">
    <property type="entry name" value="LysM_dom_sf"/>
</dbReference>
<keyword evidence="3" id="KW-0843">Virulence</keyword>
<sequence length="274" mass="30057">MQRLTRSTFLSLSYLWFNETTDISIADCWTLASLFGNSAEDFIAWNPSLSDDTTASIILPSETATVSSSSVEYTYPCTASASSSYCVELAARTSKSSHDGPWILVVKCLLLMLVPLHFHSHDRYGQRNPRPARRRGDRGLHLVVRAEEHDHWNPTVGEDCTGLAVGTCYCVSTYPDIVPPPFPYVETDDDTTTTTATATASSSGDGVTTPSPVQTGMTSNCDQFYLVQARDGCWAISQAYDISLDDFYSWNPTVGSDCQFLQADEYVCVGLESS</sequence>
<feature type="domain" description="LysM" evidence="6">
    <location>
        <begin position="223"/>
        <end position="269"/>
    </location>
</feature>